<reference evidence="6 7" key="1">
    <citation type="submission" date="2009-02" db="EMBL/GenBank/DDBJ databases">
        <title>The Genome Sequence of Fusobacterium sp. 3_1_5R.</title>
        <authorList>
            <consortium name="The Broad Institute Genome Sequencing Platform"/>
            <person name="Ward D."/>
            <person name="Young S.K."/>
            <person name="Kodira C.D."/>
            <person name="Zeng Q."/>
            <person name="Koehrsen M."/>
            <person name="Alvarado L."/>
            <person name="Berlin A."/>
            <person name="Borenstein D."/>
            <person name="Chen Z."/>
            <person name="Engels R."/>
            <person name="Freedman E."/>
            <person name="Gellesch M."/>
            <person name="Goldberg J."/>
            <person name="Griggs A."/>
            <person name="Gujja S."/>
            <person name="Heiman D."/>
            <person name="Hepburn T."/>
            <person name="Howarth C."/>
            <person name="Jen D."/>
            <person name="Larson L."/>
            <person name="Lewis B."/>
            <person name="Mehta T."/>
            <person name="Park D."/>
            <person name="Pearson M."/>
            <person name="Roberts A."/>
            <person name="Saif S."/>
            <person name="Shea T."/>
            <person name="Shenoy N."/>
            <person name="Sisk P."/>
            <person name="Stolte C."/>
            <person name="Sykes S."/>
            <person name="Walk T."/>
            <person name="White J."/>
            <person name="Yandava C."/>
            <person name="Allen-Vercoe E."/>
            <person name="Strauss J."/>
            <person name="Ambrose C."/>
            <person name="Lander E."/>
            <person name="Nusbaum C."/>
            <person name="Galagan J."/>
            <person name="Birren B."/>
        </authorList>
    </citation>
    <scope>NUCLEOTIDE SEQUENCE [LARGE SCALE GENOMIC DNA]</scope>
    <source>
        <strain evidence="6 7">3_1_5R</strain>
    </source>
</reference>
<protein>
    <submittedName>
        <fullName evidence="6">Putative arginine ABC transporter, periplasmic arginine-binding protein ArtJ</fullName>
    </submittedName>
</protein>
<keyword evidence="7" id="KW-1185">Reference proteome</keyword>
<comment type="subcellular location">
    <subcellularLocation>
        <location evidence="1">Cell envelope</location>
    </subcellularLocation>
</comment>
<dbReference type="HOGENOM" id="CLU_019602_18_2_0"/>
<organism evidence="6 7">
    <name type="scientific">Fusobacterium gonidiaformans 3-1-5R</name>
    <dbReference type="NCBI Taxonomy" id="469605"/>
    <lineage>
        <taxon>Bacteria</taxon>
        <taxon>Fusobacteriati</taxon>
        <taxon>Fusobacteriota</taxon>
        <taxon>Fusobacteriia</taxon>
        <taxon>Fusobacteriales</taxon>
        <taxon>Fusobacteriaceae</taxon>
        <taxon>Fusobacterium</taxon>
    </lineage>
</organism>
<proteinExistence type="inferred from homology"/>
<dbReference type="Pfam" id="PF00497">
    <property type="entry name" value="SBP_bac_3"/>
    <property type="match status" value="1"/>
</dbReference>
<evidence type="ECO:0000256" key="4">
    <source>
        <dbReference type="RuleBase" id="RU003744"/>
    </source>
</evidence>
<dbReference type="SMART" id="SM00062">
    <property type="entry name" value="PBPb"/>
    <property type="match status" value="1"/>
</dbReference>
<evidence type="ECO:0000259" key="5">
    <source>
        <dbReference type="SMART" id="SM00062"/>
    </source>
</evidence>
<keyword evidence="3" id="KW-0732">Signal</keyword>
<evidence type="ECO:0000256" key="1">
    <source>
        <dbReference type="ARBA" id="ARBA00004196"/>
    </source>
</evidence>
<evidence type="ECO:0000313" key="7">
    <source>
        <dbReference type="Proteomes" id="UP000002975"/>
    </source>
</evidence>
<dbReference type="PANTHER" id="PTHR35936">
    <property type="entry name" value="MEMBRANE-BOUND LYTIC MUREIN TRANSGLYCOSYLASE F"/>
    <property type="match status" value="1"/>
</dbReference>
<dbReference type="SUPFAM" id="SSF53850">
    <property type="entry name" value="Periplasmic binding protein-like II"/>
    <property type="match status" value="1"/>
</dbReference>
<accession>E5BFV4</accession>
<dbReference type="PANTHER" id="PTHR35936:SF17">
    <property type="entry name" value="ARGININE-BINDING EXTRACELLULAR PROTEIN ARTP"/>
    <property type="match status" value="1"/>
</dbReference>
<feature type="domain" description="Solute-binding protein family 3/N-terminal" evidence="5">
    <location>
        <begin position="27"/>
        <end position="241"/>
    </location>
</feature>
<name>E5BFV4_9FUSO</name>
<dbReference type="BioCyc" id="FSP469605-HMP:GTSP-485-MONOMER"/>
<dbReference type="InterPro" id="IPR018313">
    <property type="entry name" value="SBP_3_CS"/>
</dbReference>
<evidence type="ECO:0000256" key="2">
    <source>
        <dbReference type="ARBA" id="ARBA00010333"/>
    </source>
</evidence>
<gene>
    <name evidence="6" type="ORF">FSBG_00482</name>
</gene>
<dbReference type="AlphaFoldDB" id="E5BFV4"/>
<comment type="similarity">
    <text evidence="2 4">Belongs to the bacterial solute-binding protein 3 family.</text>
</comment>
<dbReference type="InterPro" id="IPR001638">
    <property type="entry name" value="Solute-binding_3/MltF_N"/>
</dbReference>
<dbReference type="CDD" id="cd13624">
    <property type="entry name" value="PBP2_Arg_Lys_His"/>
    <property type="match status" value="1"/>
</dbReference>
<evidence type="ECO:0000313" key="6">
    <source>
        <dbReference type="EMBL" id="EFS20985.1"/>
    </source>
</evidence>
<dbReference type="Proteomes" id="UP000002975">
    <property type="component" value="Unassembled WGS sequence"/>
</dbReference>
<dbReference type="Gene3D" id="3.40.190.10">
    <property type="entry name" value="Periplasmic binding protein-like II"/>
    <property type="match status" value="2"/>
</dbReference>
<dbReference type="PROSITE" id="PS01039">
    <property type="entry name" value="SBP_BACTERIAL_3"/>
    <property type="match status" value="1"/>
</dbReference>
<sequence>MVIMKIMKYVGIGMGMMLLSMVAFGKTLYIGTNAEFAPFEYLEKGKVTGFDMELMNALAKEMKMDVKIENMAFDGLLPALQMKKVDVVIAGMTETPERKKAVSFTKPYFKAKQVIITKKGKDIKDFKELSGKRVGVMLGFTGDAVVSDIKGAKVQRFDATYSAVMALEKGKVDAVVADSEPAKKYIASYKDLAIASAKAEEEDYAIAVRKNDKALLDNLNKALVKVKSNGTYDALLKKYFK</sequence>
<dbReference type="GO" id="GO:0030313">
    <property type="term" value="C:cell envelope"/>
    <property type="evidence" value="ECO:0007669"/>
    <property type="project" value="UniProtKB-SubCell"/>
</dbReference>
<dbReference type="EMBL" id="GG657971">
    <property type="protein sequence ID" value="EFS20985.1"/>
    <property type="molecule type" value="Genomic_DNA"/>
</dbReference>
<evidence type="ECO:0000256" key="3">
    <source>
        <dbReference type="ARBA" id="ARBA00022729"/>
    </source>
</evidence>